<dbReference type="Pfam" id="PF12689">
    <property type="entry name" value="Acid_PPase"/>
    <property type="match status" value="1"/>
</dbReference>
<dbReference type="OMA" id="TQFTENQ"/>
<dbReference type="InterPro" id="IPR010036">
    <property type="entry name" value="MDP_1_eu_arc"/>
</dbReference>
<dbReference type="Proteomes" id="UP000027361">
    <property type="component" value="Unassembled WGS sequence"/>
</dbReference>
<dbReference type="PANTHER" id="PTHR17901:SF14">
    <property type="entry name" value="MAGNESIUM-DEPENDENT PHOSPHATASE 1"/>
    <property type="match status" value="1"/>
</dbReference>
<organism evidence="2 3">
    <name type="scientific">Tilletiaria anomala (strain ATCC 24038 / CBS 436.72 / UBC 951)</name>
    <dbReference type="NCBI Taxonomy" id="1037660"/>
    <lineage>
        <taxon>Eukaryota</taxon>
        <taxon>Fungi</taxon>
        <taxon>Dikarya</taxon>
        <taxon>Basidiomycota</taxon>
        <taxon>Ustilaginomycotina</taxon>
        <taxon>Exobasidiomycetes</taxon>
        <taxon>Georgefischeriales</taxon>
        <taxon>Tilletiariaceae</taxon>
        <taxon>Tilletiaria</taxon>
    </lineage>
</organism>
<proteinExistence type="predicted"/>
<dbReference type="SFLD" id="SFLDG01129">
    <property type="entry name" value="C1.5:_HAD__Beta-PGM__Phosphata"/>
    <property type="match status" value="1"/>
</dbReference>
<protein>
    <submittedName>
        <fullName evidence="2">Magnesium-dependent phosphatase-1</fullName>
    </submittedName>
</protein>
<dbReference type="RefSeq" id="XP_013245575.1">
    <property type="nucleotide sequence ID" value="XM_013390121.1"/>
</dbReference>
<dbReference type="InterPro" id="IPR023214">
    <property type="entry name" value="HAD_sf"/>
</dbReference>
<evidence type="ECO:0000256" key="1">
    <source>
        <dbReference type="SAM" id="MobiDB-lite"/>
    </source>
</evidence>
<evidence type="ECO:0000313" key="2">
    <source>
        <dbReference type="EMBL" id="KDN52736.1"/>
    </source>
</evidence>
<dbReference type="SFLD" id="SFLDG01131">
    <property type="entry name" value="C1.5.2:_MDP_Like"/>
    <property type="match status" value="1"/>
</dbReference>
<dbReference type="InterPro" id="IPR036412">
    <property type="entry name" value="HAD-like_sf"/>
</dbReference>
<dbReference type="NCBIfam" id="TIGR01685">
    <property type="entry name" value="MDP-1"/>
    <property type="match status" value="1"/>
</dbReference>
<dbReference type="EMBL" id="JMSN01000007">
    <property type="protein sequence ID" value="KDN52736.1"/>
    <property type="molecule type" value="Genomic_DNA"/>
</dbReference>
<dbReference type="GeneID" id="25266810"/>
<dbReference type="SUPFAM" id="SSF56784">
    <property type="entry name" value="HAD-like"/>
    <property type="match status" value="1"/>
</dbReference>
<dbReference type="PANTHER" id="PTHR17901">
    <property type="entry name" value="MAGNESIUM-DEPENDENT PHOSPHATASE 1 MDP1"/>
    <property type="match status" value="1"/>
</dbReference>
<name>A0A066WG18_TILAU</name>
<dbReference type="GO" id="GO:0003993">
    <property type="term" value="F:acid phosphatase activity"/>
    <property type="evidence" value="ECO:0007669"/>
    <property type="project" value="TreeGrafter"/>
</dbReference>
<accession>A0A066WG18</accession>
<feature type="compositionally biased region" description="Basic and acidic residues" evidence="1">
    <location>
        <begin position="218"/>
        <end position="228"/>
    </location>
</feature>
<dbReference type="NCBIfam" id="TIGR01681">
    <property type="entry name" value="HAD-SF-IIIC"/>
    <property type="match status" value="1"/>
</dbReference>
<dbReference type="SFLD" id="SFLDS00003">
    <property type="entry name" value="Haloacid_Dehalogenase"/>
    <property type="match status" value="1"/>
</dbReference>
<reference evidence="2 3" key="1">
    <citation type="submission" date="2014-05" db="EMBL/GenBank/DDBJ databases">
        <title>Draft genome sequence of a rare smut relative, Tilletiaria anomala UBC 951.</title>
        <authorList>
            <consortium name="DOE Joint Genome Institute"/>
            <person name="Toome M."/>
            <person name="Kuo A."/>
            <person name="Henrissat B."/>
            <person name="Lipzen A."/>
            <person name="Tritt A."/>
            <person name="Yoshinaga Y."/>
            <person name="Zane M."/>
            <person name="Barry K."/>
            <person name="Grigoriev I.V."/>
            <person name="Spatafora J.W."/>
            <person name="Aimea M.C."/>
        </authorList>
    </citation>
    <scope>NUCLEOTIDE SEQUENCE [LARGE SCALE GENOMIC DNA]</scope>
    <source>
        <strain evidence="2 3">UBC 951</strain>
    </source>
</reference>
<dbReference type="AlphaFoldDB" id="A0A066WG18"/>
<sequence length="228" mass="25307">MYSPGYIHQRAKLQESLARLDDDGGAACPKMVVFDLDYTLWPAWVDTHVTPPLKRAPPTSINRVADRHGEALSFFPHVPAILLHLKDKGIKIGVASRTSAPSAARQALTGLVLEDTRKGKKPGEEVKSIALFDYQEIYPGSKLTHLKRLHADSGIAYEDMIFFDDEHRNSEVGKLGVLFVLVGHPGLDLGTFEKGIREWRQLRQARAEEGHAGTNGTLHDHRQDSDGE</sequence>
<dbReference type="Gene3D" id="3.40.50.1000">
    <property type="entry name" value="HAD superfamily/HAD-like"/>
    <property type="match status" value="1"/>
</dbReference>
<dbReference type="HOGENOM" id="CLU_071162_0_0_1"/>
<dbReference type="CDD" id="cd07501">
    <property type="entry name" value="HAD_MDP-1_like"/>
    <property type="match status" value="1"/>
</dbReference>
<comment type="caution">
    <text evidence="2">The sequence shown here is derived from an EMBL/GenBank/DDBJ whole genome shotgun (WGS) entry which is preliminary data.</text>
</comment>
<dbReference type="FunCoup" id="A0A066WG18">
    <property type="interactions" value="31"/>
</dbReference>
<feature type="region of interest" description="Disordered" evidence="1">
    <location>
        <begin position="205"/>
        <end position="228"/>
    </location>
</feature>
<dbReference type="OrthoDB" id="2865258at2759"/>
<dbReference type="STRING" id="1037660.A0A066WG18"/>
<evidence type="ECO:0000313" key="3">
    <source>
        <dbReference type="Proteomes" id="UP000027361"/>
    </source>
</evidence>
<keyword evidence="3" id="KW-1185">Reference proteome</keyword>
<dbReference type="InterPro" id="IPR010033">
    <property type="entry name" value="HAD_SF_ppase_IIIC"/>
</dbReference>
<dbReference type="InParanoid" id="A0A066WG18"/>
<dbReference type="InterPro" id="IPR035679">
    <property type="entry name" value="MDP-1_euk"/>
</dbReference>
<gene>
    <name evidence="2" type="ORF">K437DRAFT_277458</name>
</gene>